<organism evidence="3 4">
    <name type="scientific">Clostridium botulinum</name>
    <dbReference type="NCBI Taxonomy" id="1491"/>
    <lineage>
        <taxon>Bacteria</taxon>
        <taxon>Bacillati</taxon>
        <taxon>Bacillota</taxon>
        <taxon>Clostridia</taxon>
        <taxon>Eubacteriales</taxon>
        <taxon>Clostridiaceae</taxon>
        <taxon>Clostridium</taxon>
    </lineage>
</organism>
<evidence type="ECO:0000313" key="4">
    <source>
        <dbReference type="Proteomes" id="UP000037540"/>
    </source>
</evidence>
<dbReference type="SUPFAM" id="SSF50118">
    <property type="entry name" value="Cell growth inhibitor/plasmid maintenance toxic component"/>
    <property type="match status" value="1"/>
</dbReference>
<dbReference type="InterPro" id="IPR011067">
    <property type="entry name" value="Plasmid_toxin/cell-grow_inhib"/>
</dbReference>
<evidence type="ECO:0000313" key="3">
    <source>
        <dbReference type="EMBL" id="KOA85005.1"/>
    </source>
</evidence>
<proteinExistence type="inferred from homology"/>
<dbReference type="GO" id="GO:0003677">
    <property type="term" value="F:DNA binding"/>
    <property type="evidence" value="ECO:0007669"/>
    <property type="project" value="InterPro"/>
</dbReference>
<comment type="caution">
    <text evidence="3">The sequence shown here is derived from an EMBL/GenBank/DDBJ whole genome shotgun (WGS) entry which is preliminary data.</text>
</comment>
<keyword evidence="3" id="KW-0614">Plasmid</keyword>
<reference evidence="3 4" key="1">
    <citation type="submission" date="2015-07" db="EMBL/GenBank/DDBJ databases">
        <title>Draft genome sequences of 17 French Clostridium botulinum group III.</title>
        <authorList>
            <person name="Woudstra C."/>
            <person name="Le Marechal C."/>
            <person name="Souillard R."/>
            <person name="Bayon-Auboyer M.-H."/>
            <person name="Dessouter D."/>
            <person name="Fach P."/>
        </authorList>
    </citation>
    <scope>NUCLEOTIDE SEQUENCE [LARGE SCALE GENOMIC DNA]</scope>
    <source>
        <strain evidence="3 4">12LNRI-CD</strain>
        <plasmid evidence="3">p1BKT015925</plasmid>
    </source>
</reference>
<geneLocation type="plasmid" evidence="3">
    <name>p1BKT015925</name>
</geneLocation>
<dbReference type="EMBL" id="LGVR01000060">
    <property type="protein sequence ID" value="KOA85005.1"/>
    <property type="molecule type" value="Genomic_DNA"/>
</dbReference>
<dbReference type="Pfam" id="PF02452">
    <property type="entry name" value="PemK_toxin"/>
    <property type="match status" value="1"/>
</dbReference>
<protein>
    <recommendedName>
        <fullName evidence="5">Type II toxin-antitoxin system PemK/MazF family toxin</fullName>
    </recommendedName>
</protein>
<evidence type="ECO:0000256" key="1">
    <source>
        <dbReference type="ARBA" id="ARBA00007521"/>
    </source>
</evidence>
<sequence length="198" mass="23218">MRFKKGQIVYYSFPTKTKNKTKVLFGEHMAVVLHSRETPYRTLLIAPITSLENLKKSNKIPENYLKLEVSKYSSFLKHDSYVNLDMIISVDGNKIDAIEINSKKINAHIDEQDEKKLDYKIALTYELQKYFNDEHNKEMKQEINNILEYIDINIKEKVKMIKGISKNEELLSLIFDIIDNDLVNILKDNYLQPIAKES</sequence>
<evidence type="ECO:0000256" key="2">
    <source>
        <dbReference type="ARBA" id="ARBA00022649"/>
    </source>
</evidence>
<comment type="similarity">
    <text evidence="1">Belongs to the PemK/MazF family.</text>
</comment>
<name>A0A9Q1UX12_CLOBO</name>
<gene>
    <name evidence="3" type="ORF">ADU74_10060</name>
</gene>
<accession>A0A9Q1UX12</accession>
<dbReference type="InterPro" id="IPR003477">
    <property type="entry name" value="PemK-like"/>
</dbReference>
<dbReference type="AlphaFoldDB" id="A0A9Q1UX12"/>
<dbReference type="Proteomes" id="UP000037540">
    <property type="component" value="Unassembled WGS sequence"/>
</dbReference>
<evidence type="ECO:0008006" key="5">
    <source>
        <dbReference type="Google" id="ProtNLM"/>
    </source>
</evidence>
<keyword evidence="2" id="KW-1277">Toxin-antitoxin system</keyword>
<dbReference type="RefSeq" id="WP_013720899.1">
    <property type="nucleotide sequence ID" value="NZ_LGVP01000015.1"/>
</dbReference>
<dbReference type="Gene3D" id="2.30.30.110">
    <property type="match status" value="1"/>
</dbReference>